<dbReference type="Proteomes" id="UP000053841">
    <property type="component" value="Unassembled WGS sequence"/>
</dbReference>
<evidence type="ECO:0000256" key="1">
    <source>
        <dbReference type="SAM" id="MobiDB-lite"/>
    </source>
</evidence>
<evidence type="ECO:0008006" key="4">
    <source>
        <dbReference type="Google" id="ProtNLM"/>
    </source>
</evidence>
<dbReference type="KEGG" id="bze:COCCADRAFT_234"/>
<gene>
    <name evidence="2" type="ORF">COCCADRAFT_234</name>
</gene>
<dbReference type="HOGENOM" id="CLU_1678560_0_0_1"/>
<feature type="region of interest" description="Disordered" evidence="1">
    <location>
        <begin position="71"/>
        <end position="130"/>
    </location>
</feature>
<proteinExistence type="predicted"/>
<accession>W6Z604</accession>
<dbReference type="OrthoDB" id="3796724at2759"/>
<dbReference type="AlphaFoldDB" id="W6Z604"/>
<dbReference type="GeneID" id="19145405"/>
<sequence length="130" mass="14500">MPATKNESSETDVSGKKWTDDEKLAYLVVLCGHEGGLKAKIDNAPKLAGRSDIACRRMIERLEEQFKQEIARMKKSKISNGQTTNKRKNKNGDDEENGSNEGTPKKNKNKSSVGAKLLIKEEIPEEEIPE</sequence>
<protein>
    <recommendedName>
        <fullName evidence="4">Myb-like domain-containing protein</fullName>
    </recommendedName>
</protein>
<keyword evidence="3" id="KW-1185">Reference proteome</keyword>
<organism evidence="2 3">
    <name type="scientific">Cochliobolus carbonum (strain 26-R-13)</name>
    <name type="common">Maize leaf spot fungus</name>
    <name type="synonym">Bipolaris zeicola</name>
    <dbReference type="NCBI Taxonomy" id="930089"/>
    <lineage>
        <taxon>Eukaryota</taxon>
        <taxon>Fungi</taxon>
        <taxon>Dikarya</taxon>
        <taxon>Ascomycota</taxon>
        <taxon>Pezizomycotina</taxon>
        <taxon>Dothideomycetes</taxon>
        <taxon>Pleosporomycetidae</taxon>
        <taxon>Pleosporales</taxon>
        <taxon>Pleosporineae</taxon>
        <taxon>Pleosporaceae</taxon>
        <taxon>Bipolaris</taxon>
    </lineage>
</organism>
<evidence type="ECO:0000313" key="3">
    <source>
        <dbReference type="Proteomes" id="UP000053841"/>
    </source>
</evidence>
<name>W6Z604_COCC2</name>
<reference evidence="2 3" key="1">
    <citation type="journal article" date="2013" name="PLoS Genet.">
        <title>Comparative genome structure, secondary metabolite, and effector coding capacity across Cochliobolus pathogens.</title>
        <authorList>
            <person name="Condon B.J."/>
            <person name="Leng Y."/>
            <person name="Wu D."/>
            <person name="Bushley K.E."/>
            <person name="Ohm R.A."/>
            <person name="Otillar R."/>
            <person name="Martin J."/>
            <person name="Schackwitz W."/>
            <person name="Grimwood J."/>
            <person name="MohdZainudin N."/>
            <person name="Xue C."/>
            <person name="Wang R."/>
            <person name="Manning V.A."/>
            <person name="Dhillon B."/>
            <person name="Tu Z.J."/>
            <person name="Steffenson B.J."/>
            <person name="Salamov A."/>
            <person name="Sun H."/>
            <person name="Lowry S."/>
            <person name="LaButti K."/>
            <person name="Han J."/>
            <person name="Copeland A."/>
            <person name="Lindquist E."/>
            <person name="Barry K."/>
            <person name="Schmutz J."/>
            <person name="Baker S.E."/>
            <person name="Ciuffetti L.M."/>
            <person name="Grigoriev I.V."/>
            <person name="Zhong S."/>
            <person name="Turgeon B.G."/>
        </authorList>
    </citation>
    <scope>NUCLEOTIDE SEQUENCE [LARGE SCALE GENOMIC DNA]</scope>
    <source>
        <strain evidence="2 3">26-R-13</strain>
    </source>
</reference>
<dbReference type="EMBL" id="KI964538">
    <property type="protein sequence ID" value="EUC39126.1"/>
    <property type="molecule type" value="Genomic_DNA"/>
</dbReference>
<dbReference type="RefSeq" id="XP_007706479.1">
    <property type="nucleotide sequence ID" value="XM_007708289.1"/>
</dbReference>
<evidence type="ECO:0000313" key="2">
    <source>
        <dbReference type="EMBL" id="EUC39126.1"/>
    </source>
</evidence>